<dbReference type="SUPFAM" id="SSF52343">
    <property type="entry name" value="Ferredoxin reductase-like, C-terminal NADP-linked domain"/>
    <property type="match status" value="1"/>
</dbReference>
<dbReference type="FunFam" id="3.40.50.360:FF:000036">
    <property type="entry name" value="NADPH--cytochrome P450 reductase"/>
    <property type="match status" value="1"/>
</dbReference>
<comment type="similarity">
    <text evidence="10">In the N-terminal section; belongs to the flavodoxin family.</text>
</comment>
<dbReference type="EMBL" id="VXIV02001949">
    <property type="protein sequence ID" value="KAF6028448.1"/>
    <property type="molecule type" value="Genomic_DNA"/>
</dbReference>
<feature type="transmembrane region" description="Helical" evidence="10">
    <location>
        <begin position="12"/>
        <end position="31"/>
    </location>
</feature>
<feature type="binding site" evidence="10">
    <location>
        <begin position="130"/>
        <end position="133"/>
    </location>
    <ligand>
        <name>FMN</name>
        <dbReference type="ChEBI" id="CHEBI:58210"/>
    </ligand>
</feature>
<dbReference type="PRINTS" id="PR00371">
    <property type="entry name" value="FPNCR"/>
</dbReference>
<keyword evidence="1 10" id="KW-0285">Flavoprotein</keyword>
<dbReference type="Proteomes" id="UP000593567">
    <property type="component" value="Unassembled WGS sequence"/>
</dbReference>
<dbReference type="Pfam" id="PF00175">
    <property type="entry name" value="NAD_binding_1"/>
    <property type="match status" value="1"/>
</dbReference>
<evidence type="ECO:0000256" key="11">
    <source>
        <dbReference type="PIRNR" id="PIRNR000208"/>
    </source>
</evidence>
<feature type="binding site" evidence="10">
    <location>
        <begin position="586"/>
        <end position="587"/>
    </location>
    <ligand>
        <name>NADP(+)</name>
        <dbReference type="ChEBI" id="CHEBI:58349"/>
    </ligand>
</feature>
<keyword evidence="2 10" id="KW-0288">FMN</keyword>
<dbReference type="InterPro" id="IPR008254">
    <property type="entry name" value="Flavodoxin/NO_synth"/>
</dbReference>
<dbReference type="InterPro" id="IPR039261">
    <property type="entry name" value="FNR_nucleotide-bd"/>
</dbReference>
<evidence type="ECO:0000256" key="3">
    <source>
        <dbReference type="ARBA" id="ARBA00022692"/>
    </source>
</evidence>
<feature type="binding site" evidence="10">
    <location>
        <begin position="480"/>
        <end position="483"/>
    </location>
    <ligand>
        <name>FAD</name>
        <dbReference type="ChEBI" id="CHEBI:57692"/>
    </ligand>
</feature>
<evidence type="ECO:0000259" key="13">
    <source>
        <dbReference type="PROSITE" id="PS51384"/>
    </source>
</evidence>
<dbReference type="InterPro" id="IPR003097">
    <property type="entry name" value="CysJ-like_FAD-binding"/>
</dbReference>
<dbReference type="PROSITE" id="PS50902">
    <property type="entry name" value="FLAVODOXIN_LIKE"/>
    <property type="match status" value="1"/>
</dbReference>
<evidence type="ECO:0000256" key="4">
    <source>
        <dbReference type="ARBA" id="ARBA00022824"/>
    </source>
</evidence>
<keyword evidence="7 10" id="KW-1133">Transmembrane helix</keyword>
<dbReference type="AlphaFoldDB" id="A0A7J7JSN8"/>
<dbReference type="Gene3D" id="1.20.990.10">
    <property type="entry name" value="NADPH-cytochrome p450 Reductase, Chain A, domain 3"/>
    <property type="match status" value="1"/>
</dbReference>
<evidence type="ECO:0000256" key="6">
    <source>
        <dbReference type="ARBA" id="ARBA00022857"/>
    </source>
</evidence>
<evidence type="ECO:0000256" key="7">
    <source>
        <dbReference type="ARBA" id="ARBA00022989"/>
    </source>
</evidence>
<feature type="binding site" evidence="10">
    <location>
        <position position="525"/>
    </location>
    <ligand>
        <name>NADP(+)</name>
        <dbReference type="ChEBI" id="CHEBI:58349"/>
    </ligand>
</feature>
<dbReference type="InterPro" id="IPR001709">
    <property type="entry name" value="Flavoprot_Pyr_Nucl_cyt_Rdtase"/>
</dbReference>
<feature type="domain" description="FAD-binding FR-type" evidence="13">
    <location>
        <begin position="271"/>
        <end position="511"/>
    </location>
</feature>
<comment type="caution">
    <text evidence="14">The sequence shown here is derived from an EMBL/GenBank/DDBJ whole genome shotgun (WGS) entry which is preliminary data.</text>
</comment>
<dbReference type="InterPro" id="IPR001433">
    <property type="entry name" value="OxRdtase_FAD/NAD-bd"/>
</dbReference>
<feature type="binding site" evidence="10">
    <location>
        <position position="666"/>
    </location>
    <ligand>
        <name>FAD</name>
        <dbReference type="ChEBI" id="CHEBI:57692"/>
    </ligand>
</feature>
<keyword evidence="6 10" id="KW-0521">NADP</keyword>
<dbReference type="InterPro" id="IPR023173">
    <property type="entry name" value="NADPH_Cyt_P450_Rdtase_alpha"/>
</dbReference>
<feature type="binding site" evidence="10">
    <location>
        <position position="470"/>
    </location>
    <ligand>
        <name>FAD</name>
        <dbReference type="ChEBI" id="CHEBI:57692"/>
    </ligand>
</feature>
<feature type="binding site" evidence="10">
    <location>
        <position position="199"/>
    </location>
    <ligand>
        <name>FMN</name>
        <dbReference type="ChEBI" id="CHEBI:58210"/>
    </ligand>
</feature>
<comment type="function">
    <text evidence="10">This enzyme is required for electron transfer from NADP to cytochrome P450 in microsomes. It can also provide electron transfer to heme oxygenase and cytochrome B5.</text>
</comment>
<comment type="cofactor">
    <cofactor evidence="10">
        <name>FAD</name>
        <dbReference type="ChEBI" id="CHEBI:57692"/>
    </cofactor>
    <text evidence="10">Binds 1 FAD per monomer.</text>
</comment>
<dbReference type="CDD" id="cd06204">
    <property type="entry name" value="CYPOR"/>
    <property type="match status" value="1"/>
</dbReference>
<keyword evidence="5 10" id="KW-0274">FAD</keyword>
<gene>
    <name evidence="14" type="ORF">EB796_013244</name>
</gene>
<keyword evidence="15" id="KW-1185">Reference proteome</keyword>
<evidence type="ECO:0000256" key="5">
    <source>
        <dbReference type="ARBA" id="ARBA00022827"/>
    </source>
</evidence>
<reference evidence="14" key="1">
    <citation type="submission" date="2020-06" db="EMBL/GenBank/DDBJ databases">
        <title>Draft genome of Bugula neritina, a colonial animal packing powerful symbionts and potential medicines.</title>
        <authorList>
            <person name="Rayko M."/>
        </authorList>
    </citation>
    <scope>NUCLEOTIDE SEQUENCE [LARGE SCALE GENOMIC DNA]</scope>
    <source>
        <strain evidence="14">Kwan_BN1</strain>
    </source>
</reference>
<dbReference type="SUPFAM" id="SSF52218">
    <property type="entry name" value="Flavoproteins"/>
    <property type="match status" value="1"/>
</dbReference>
<name>A0A7J7JSN8_BUGNE</name>
<protein>
    <recommendedName>
        <fullName evidence="10 11">NADPH--cytochrome P450 reductase</fullName>
        <shortName evidence="10">CPR</shortName>
        <shortName evidence="10">P450R</shortName>
        <ecNumber evidence="10 11">1.6.2.4</ecNumber>
    </recommendedName>
</protein>
<keyword evidence="3 10" id="KW-0812">Transmembrane</keyword>
<dbReference type="Gene3D" id="3.40.50.80">
    <property type="entry name" value="Nucleotide-binding domain of ferredoxin-NADP reductase (FNR) module"/>
    <property type="match status" value="1"/>
</dbReference>
<evidence type="ECO:0000313" key="14">
    <source>
        <dbReference type="EMBL" id="KAF6028448.1"/>
    </source>
</evidence>
<feature type="binding site" evidence="10">
    <location>
        <begin position="592"/>
        <end position="596"/>
    </location>
    <ligand>
        <name>NADP(+)</name>
        <dbReference type="ChEBI" id="CHEBI:58349"/>
    </ligand>
</feature>
<dbReference type="GO" id="GO:0010181">
    <property type="term" value="F:FMN binding"/>
    <property type="evidence" value="ECO:0007669"/>
    <property type="project" value="UniProtKB-UniRule"/>
</dbReference>
<dbReference type="InterPro" id="IPR017938">
    <property type="entry name" value="Riboflavin_synthase-like_b-brl"/>
</dbReference>
<dbReference type="Pfam" id="PF00667">
    <property type="entry name" value="FAD_binding_1"/>
    <property type="match status" value="1"/>
</dbReference>
<sequence length="667" mass="75956">MDEVDAKQPMVSLLDIFVIGGAVGFCIYWFFIRTKKKQEFTEIKRLAPMTVQRTQSFDPSFIGKMKKTGRNVVIFYGSQTGTAEEFAGRLAKDCNRYGMKGMAADPEEFDMDDLPQLKDIENSLVIFVMATYGEGDPTDNAHELHEWLQNDQDLEGVTYAVFGLGNKTYEHYNAMAIFVDERMKKLNATRVHEVGLGDDDANIEDDFVTWREGFWPAVCEKFGIEATGEDISMRQYTLTVHDDEISKEKTFRGEPARLNSFNTQKPPFDAKNPFMAPVIVNKELTKGGDRSVMHIELDITGSKIRYEAGDHVAIYPINDSELVEGIGKRLGVDLDVVFSLDNIDEEASKKHPFPNPCSYRTALTHYLDITSRPRTHILKDLAEYCTDTADKEKLLAMASSTDEGKRLYNEYVWKDHRHILAVLEGIPSLNPPIDHLCELLPRLNVRYYSISSSPKEHPTSIHVTAVLVEYETRIGVKMNGVATRYLSNKLPTDSLKPTVPIYVRKSQFRLPFRSTTPVIMVGPGTGLAPFRGFIQSRDNERKQGKKVGQMILYFGCRYKDRDFIYQDEIEQFESEGTLSKVHTAFSRDGPQKVYVQHLMQNNKEEIWQVLEEGGHIYVCGDARNMARDVHKCLLDVITSLGDKSTNEAEDYIKKLQQKGRYAQDVWS</sequence>
<evidence type="ECO:0000256" key="9">
    <source>
        <dbReference type="ARBA" id="ARBA00023136"/>
    </source>
</evidence>
<evidence type="ECO:0000256" key="8">
    <source>
        <dbReference type="ARBA" id="ARBA00023002"/>
    </source>
</evidence>
<comment type="catalytic activity">
    <reaction evidence="10 11">
        <text>2 oxidized [cytochrome P450] + NADPH = 2 reduced [cytochrome P450] + NADP(+) + H(+)</text>
        <dbReference type="Rhea" id="RHEA:24040"/>
        <dbReference type="Rhea" id="RHEA-COMP:14627"/>
        <dbReference type="Rhea" id="RHEA-COMP:14628"/>
        <dbReference type="ChEBI" id="CHEBI:15378"/>
        <dbReference type="ChEBI" id="CHEBI:55376"/>
        <dbReference type="ChEBI" id="CHEBI:57783"/>
        <dbReference type="ChEBI" id="CHEBI:58349"/>
        <dbReference type="ChEBI" id="CHEBI:60344"/>
        <dbReference type="EC" id="1.6.2.4"/>
    </reaction>
</comment>
<evidence type="ECO:0000259" key="12">
    <source>
        <dbReference type="PROSITE" id="PS50902"/>
    </source>
</evidence>
<evidence type="ECO:0000256" key="2">
    <source>
        <dbReference type="ARBA" id="ARBA00022643"/>
    </source>
</evidence>
<dbReference type="FunFam" id="1.20.990.10:FF:000001">
    <property type="entry name" value="NADPH--cytochrome P450 reductase"/>
    <property type="match status" value="1"/>
</dbReference>
<dbReference type="HAMAP" id="MF_03212">
    <property type="entry name" value="NCPR"/>
    <property type="match status" value="1"/>
</dbReference>
<dbReference type="GO" id="GO:0003958">
    <property type="term" value="F:NADPH-hemoprotein reductase activity"/>
    <property type="evidence" value="ECO:0007669"/>
    <property type="project" value="UniProtKB-UniRule"/>
</dbReference>
<dbReference type="EC" id="1.6.2.4" evidence="10 11"/>
<dbReference type="GO" id="GO:0005829">
    <property type="term" value="C:cytosol"/>
    <property type="evidence" value="ECO:0007669"/>
    <property type="project" value="TreeGrafter"/>
</dbReference>
<dbReference type="Pfam" id="PF00258">
    <property type="entry name" value="Flavodoxin_1"/>
    <property type="match status" value="1"/>
</dbReference>
<evidence type="ECO:0000313" key="15">
    <source>
        <dbReference type="Proteomes" id="UP000593567"/>
    </source>
</evidence>
<feature type="binding site" evidence="10">
    <location>
        <begin position="446"/>
        <end position="449"/>
    </location>
    <ligand>
        <name>FAD</name>
        <dbReference type="ChEBI" id="CHEBI:57692"/>
    </ligand>
</feature>
<dbReference type="InterPro" id="IPR017927">
    <property type="entry name" value="FAD-bd_FR_type"/>
</dbReference>
<proteinExistence type="inferred from homology"/>
<dbReference type="PROSITE" id="PS51384">
    <property type="entry name" value="FAD_FR"/>
    <property type="match status" value="1"/>
</dbReference>
<feature type="binding site" evidence="10">
    <location>
        <position position="628"/>
    </location>
    <ligand>
        <name>NADP(+)</name>
        <dbReference type="ChEBI" id="CHEBI:58349"/>
    </ligand>
</feature>
<dbReference type="Gene3D" id="3.40.50.360">
    <property type="match status" value="1"/>
</dbReference>
<accession>A0A7J7JSN8</accession>
<comment type="subcellular location">
    <subcellularLocation>
        <location evidence="10">Endoplasmic reticulum membrane</location>
        <topology evidence="10">Single-pass membrane protein</topology>
        <orientation evidence="10">Cytoplasmic side</orientation>
    </subcellularLocation>
</comment>
<comment type="similarity">
    <text evidence="10 11">In the C-terminal section; belongs to the flavoprotein pyridine nucleotide cytochrome reductase family.</text>
</comment>
<dbReference type="PIRSF" id="PIRSF000208">
    <property type="entry name" value="P450R"/>
    <property type="match status" value="1"/>
</dbReference>
<feature type="binding site" evidence="10">
    <location>
        <begin position="164"/>
        <end position="173"/>
    </location>
    <ligand>
        <name>FMN</name>
        <dbReference type="ChEBI" id="CHEBI:58210"/>
    </ligand>
</feature>
<feature type="domain" description="Flavodoxin-like" evidence="12">
    <location>
        <begin position="72"/>
        <end position="215"/>
    </location>
</feature>
<feature type="binding site" evidence="10">
    <location>
        <begin position="464"/>
        <end position="466"/>
    </location>
    <ligand>
        <name>FAD</name>
        <dbReference type="ChEBI" id="CHEBI:57692"/>
    </ligand>
</feature>
<evidence type="ECO:0000256" key="10">
    <source>
        <dbReference type="HAMAP-Rule" id="MF_03212"/>
    </source>
</evidence>
<dbReference type="FunFam" id="3.40.50.80:FF:000001">
    <property type="entry name" value="NADPH--cytochrome P450 reductase 1"/>
    <property type="match status" value="1"/>
</dbReference>
<dbReference type="OrthoDB" id="1856718at2759"/>
<organism evidence="14 15">
    <name type="scientific">Bugula neritina</name>
    <name type="common">Brown bryozoan</name>
    <name type="synonym">Sertularia neritina</name>
    <dbReference type="NCBI Taxonomy" id="10212"/>
    <lineage>
        <taxon>Eukaryota</taxon>
        <taxon>Metazoa</taxon>
        <taxon>Spiralia</taxon>
        <taxon>Lophotrochozoa</taxon>
        <taxon>Bryozoa</taxon>
        <taxon>Gymnolaemata</taxon>
        <taxon>Cheilostomatida</taxon>
        <taxon>Flustrina</taxon>
        <taxon>Buguloidea</taxon>
        <taxon>Bugulidae</taxon>
        <taxon>Bugula</taxon>
    </lineage>
</organism>
<evidence type="ECO:0000256" key="1">
    <source>
        <dbReference type="ARBA" id="ARBA00022630"/>
    </source>
</evidence>
<keyword evidence="8 10" id="KW-0560">Oxidoreductase</keyword>
<dbReference type="PANTHER" id="PTHR19384:SF17">
    <property type="entry name" value="NADPH--CYTOCHROME P450 REDUCTASE"/>
    <property type="match status" value="1"/>
</dbReference>
<dbReference type="InterPro" id="IPR023208">
    <property type="entry name" value="P450R"/>
</dbReference>
<dbReference type="InterPro" id="IPR029039">
    <property type="entry name" value="Flavoprotein-like_sf"/>
</dbReference>
<feature type="binding site" evidence="10">
    <location>
        <position position="290"/>
    </location>
    <ligand>
        <name>NADP(+)</name>
        <dbReference type="ChEBI" id="CHEBI:58349"/>
    </ligand>
</feature>
<dbReference type="PANTHER" id="PTHR19384">
    <property type="entry name" value="NITRIC OXIDE SYNTHASE-RELATED"/>
    <property type="match status" value="1"/>
</dbReference>
<dbReference type="Gene3D" id="2.40.30.10">
    <property type="entry name" value="Translation factors"/>
    <property type="match status" value="1"/>
</dbReference>
<comment type="caution">
    <text evidence="10">Lacks conserved residue(s) required for the propagation of feature annotation.</text>
</comment>
<dbReference type="GO" id="GO:0050661">
    <property type="term" value="F:NADP binding"/>
    <property type="evidence" value="ECO:0007669"/>
    <property type="project" value="UniProtKB-UniRule"/>
</dbReference>
<dbReference type="GO" id="GO:0005789">
    <property type="term" value="C:endoplasmic reticulum membrane"/>
    <property type="evidence" value="ECO:0007669"/>
    <property type="project" value="UniProtKB-SubCell"/>
</dbReference>
<feature type="binding site" evidence="10">
    <location>
        <begin position="78"/>
        <end position="83"/>
    </location>
    <ligand>
        <name>FMN</name>
        <dbReference type="ChEBI" id="CHEBI:58210"/>
    </ligand>
</feature>
<keyword evidence="4 10" id="KW-0256">Endoplasmic reticulum</keyword>
<dbReference type="PRINTS" id="PR00369">
    <property type="entry name" value="FLAVODOXIN"/>
</dbReference>
<comment type="cofactor">
    <cofactor evidence="10">
        <name>FMN</name>
        <dbReference type="ChEBI" id="CHEBI:58210"/>
    </cofactor>
    <text evidence="10">Binds 1 FMN per monomer.</text>
</comment>
<dbReference type="SUPFAM" id="SSF63380">
    <property type="entry name" value="Riboflavin synthase domain-like"/>
    <property type="match status" value="1"/>
</dbReference>
<dbReference type="GO" id="GO:0009725">
    <property type="term" value="P:response to hormone"/>
    <property type="evidence" value="ECO:0007669"/>
    <property type="project" value="TreeGrafter"/>
</dbReference>
<keyword evidence="9 10" id="KW-0472">Membrane</keyword>
<dbReference type="InterPro" id="IPR001094">
    <property type="entry name" value="Flavdoxin-like"/>
</dbReference>
<dbReference type="GO" id="GO:0050660">
    <property type="term" value="F:flavin adenine dinucleotide binding"/>
    <property type="evidence" value="ECO:0007669"/>
    <property type="project" value="UniProtKB-UniRule"/>
</dbReference>
<comment type="similarity">
    <text evidence="10">Belongs to the NADPH--cytochrome P450 reductase family.</text>
</comment>